<keyword evidence="1" id="KW-1133">Transmembrane helix</keyword>
<feature type="transmembrane region" description="Helical" evidence="1">
    <location>
        <begin position="92"/>
        <end position="112"/>
    </location>
</feature>
<organism evidence="2 3">
    <name type="scientific">Flavobacterium cheonhonense</name>
    <dbReference type="NCBI Taxonomy" id="706185"/>
    <lineage>
        <taxon>Bacteria</taxon>
        <taxon>Pseudomonadati</taxon>
        <taxon>Bacteroidota</taxon>
        <taxon>Flavobacteriia</taxon>
        <taxon>Flavobacteriales</taxon>
        <taxon>Flavobacteriaceae</taxon>
        <taxon>Flavobacterium</taxon>
    </lineage>
</organism>
<accession>A0ABP7U939</accession>
<comment type="caution">
    <text evidence="2">The sequence shown here is derived from an EMBL/GenBank/DDBJ whole genome shotgun (WGS) entry which is preliminary data.</text>
</comment>
<dbReference type="Proteomes" id="UP001500968">
    <property type="component" value="Unassembled WGS sequence"/>
</dbReference>
<dbReference type="RefSeq" id="WP_324690425.1">
    <property type="nucleotide sequence ID" value="NZ_BAABCR010000015.1"/>
</dbReference>
<evidence type="ECO:0000313" key="2">
    <source>
        <dbReference type="EMBL" id="GAA4038056.1"/>
    </source>
</evidence>
<proteinExistence type="predicted"/>
<reference evidence="3" key="1">
    <citation type="journal article" date="2019" name="Int. J. Syst. Evol. Microbiol.">
        <title>The Global Catalogue of Microorganisms (GCM) 10K type strain sequencing project: providing services to taxonomists for standard genome sequencing and annotation.</title>
        <authorList>
            <consortium name="The Broad Institute Genomics Platform"/>
            <consortium name="The Broad Institute Genome Sequencing Center for Infectious Disease"/>
            <person name="Wu L."/>
            <person name="Ma J."/>
        </authorList>
    </citation>
    <scope>NUCLEOTIDE SEQUENCE [LARGE SCALE GENOMIC DNA]</scope>
    <source>
        <strain evidence="3">JCM 17064</strain>
    </source>
</reference>
<sequence length="151" mass="17826">MSRRLILNLVLPLTVIIFIFFSKWWIVDVVDGTDGIMYGFPFIYKAPAFYTSCAYEYFSLELIADLSIYFALILVIVYLTNKFLITIKIRRIVSIILFLVAAFLISIELFIASMPENKFSLKRDYDIEIKRTGVEYPFNENDRKEFDNYHK</sequence>
<feature type="transmembrane region" description="Helical" evidence="1">
    <location>
        <begin position="57"/>
        <end position="80"/>
    </location>
</feature>
<feature type="transmembrane region" description="Helical" evidence="1">
    <location>
        <begin position="5"/>
        <end position="27"/>
    </location>
</feature>
<keyword evidence="1" id="KW-0472">Membrane</keyword>
<gene>
    <name evidence="2" type="ORF">GCM10022386_24940</name>
</gene>
<evidence type="ECO:0000313" key="3">
    <source>
        <dbReference type="Proteomes" id="UP001500968"/>
    </source>
</evidence>
<keyword evidence="1" id="KW-0812">Transmembrane</keyword>
<keyword evidence="3" id="KW-1185">Reference proteome</keyword>
<name>A0ABP7U939_9FLAO</name>
<evidence type="ECO:0000256" key="1">
    <source>
        <dbReference type="SAM" id="Phobius"/>
    </source>
</evidence>
<dbReference type="EMBL" id="BAABCR010000015">
    <property type="protein sequence ID" value="GAA4038056.1"/>
    <property type="molecule type" value="Genomic_DNA"/>
</dbReference>
<protein>
    <submittedName>
        <fullName evidence="2">Uncharacterized protein</fullName>
    </submittedName>
</protein>